<feature type="binding site" evidence="9">
    <location>
        <begin position="296"/>
        <end position="300"/>
    </location>
    <ligand>
        <name>AMP</name>
        <dbReference type="ChEBI" id="CHEBI:456215"/>
    </ligand>
</feature>
<dbReference type="NCBIfam" id="TIGR00556">
    <property type="entry name" value="pantethn_trn"/>
    <property type="match status" value="1"/>
</dbReference>
<dbReference type="HAMAP" id="MF_01965">
    <property type="entry name" value="NADHX_dehydratase"/>
    <property type="match status" value="1"/>
</dbReference>
<keyword evidence="8 9" id="KW-0456">Lyase</keyword>
<sequence>MYGIDICKISRIKDLFDKYPKFLDEYFTENEINYIRKKKNPYERMAGIFSAKEAIIKANEIDKTFPPKEIEIFHENKKPYGKFRGQKYYLSISHERDYAVAFAKLIENYIEIEKEFINIMPKRDSNSHKGTFGKIGIVGGSFGMTGSVYLSSNACLKSGAGLVYNVVDKEIFEIMSIKYIEPIAKTFDNNDDLIKFLNSLDVVAIGPGMGTKKEKIEILKRVLKIQKPLLIDADGLNNLVLIDEPFKNRKDFQTVLTPHPLEFSRLTGLDPNFINNNREKLAKEYAKKNKVVLVLKGSATVVTDGDRIYINKSGNPGMASAGSGDVLTGIISALLKIFPSFEAAKVGVYIHGLAGDFAKNSLGEVSMRARDIINFLPMAFKSIDKN</sequence>
<dbReference type="Pfam" id="PF01648">
    <property type="entry name" value="ACPS"/>
    <property type="match status" value="1"/>
</dbReference>
<reference evidence="11 12" key="1">
    <citation type="submission" date="2018-06" db="EMBL/GenBank/DDBJ databases">
        <authorList>
            <consortium name="Pathogen Informatics"/>
            <person name="Doyle S."/>
        </authorList>
    </citation>
    <scope>NUCLEOTIDE SEQUENCE [LARGE SCALE GENOMIC DNA]</scope>
    <source>
        <strain evidence="11 12">NCTC13149</strain>
    </source>
</reference>
<evidence type="ECO:0000256" key="7">
    <source>
        <dbReference type="ARBA" id="ARBA00023027"/>
    </source>
</evidence>
<keyword evidence="4 9" id="KW-0067">ATP-binding</keyword>
<dbReference type="AlphaFoldDB" id="A0A379C7F6"/>
<dbReference type="EC" id="4.2.1.136" evidence="9"/>
<comment type="subunit">
    <text evidence="9">Homotetramer.</text>
</comment>
<evidence type="ECO:0000259" key="10">
    <source>
        <dbReference type="PROSITE" id="PS51383"/>
    </source>
</evidence>
<evidence type="ECO:0000256" key="9">
    <source>
        <dbReference type="HAMAP-Rule" id="MF_01965"/>
    </source>
</evidence>
<feature type="binding site" evidence="9">
    <location>
        <position position="208"/>
    </location>
    <ligand>
        <name>(6S)-NADPHX</name>
        <dbReference type="ChEBI" id="CHEBI:64076"/>
    </ligand>
</feature>
<dbReference type="SUPFAM" id="SSF56214">
    <property type="entry name" value="4'-phosphopantetheinyl transferase"/>
    <property type="match status" value="1"/>
</dbReference>
<organism evidence="11 12">
    <name type="scientific">Peptoniphilus lacrimalis</name>
    <dbReference type="NCBI Taxonomy" id="33031"/>
    <lineage>
        <taxon>Bacteria</taxon>
        <taxon>Bacillati</taxon>
        <taxon>Bacillota</taxon>
        <taxon>Tissierellia</taxon>
        <taxon>Tissierellales</taxon>
        <taxon>Peptoniphilaceae</taxon>
        <taxon>Peptoniphilus</taxon>
    </lineage>
</organism>
<dbReference type="GO" id="GO:0008897">
    <property type="term" value="F:holo-[acyl-carrier-protein] synthase activity"/>
    <property type="evidence" value="ECO:0007669"/>
    <property type="project" value="InterPro"/>
</dbReference>
<keyword evidence="1" id="KW-0808">Transferase</keyword>
<gene>
    <name evidence="11" type="primary">nnr</name>
    <name evidence="9" type="synonym">nnrD</name>
    <name evidence="11" type="ORF">NCTC13149_01470</name>
</gene>
<keyword evidence="6 9" id="KW-0521">NADP</keyword>
<dbReference type="InterPro" id="IPR004568">
    <property type="entry name" value="Ppantetheine-prot_Trfase_dom"/>
</dbReference>
<dbReference type="GO" id="GO:0052856">
    <property type="term" value="F:NAD(P)HX epimerase activity"/>
    <property type="evidence" value="ECO:0007669"/>
    <property type="project" value="TreeGrafter"/>
</dbReference>
<dbReference type="PANTHER" id="PTHR12592:SF0">
    <property type="entry name" value="ATP-DEPENDENT (S)-NAD(P)H-HYDRATE DEHYDRATASE"/>
    <property type="match status" value="1"/>
</dbReference>
<dbReference type="InterPro" id="IPR017953">
    <property type="entry name" value="Carbohydrate_kinase_pred_CS"/>
</dbReference>
<comment type="cofactor">
    <cofactor evidence="9">
        <name>Mg(2+)</name>
        <dbReference type="ChEBI" id="CHEBI:18420"/>
    </cofactor>
</comment>
<evidence type="ECO:0000256" key="3">
    <source>
        <dbReference type="ARBA" id="ARBA00022741"/>
    </source>
</evidence>
<evidence type="ECO:0000256" key="6">
    <source>
        <dbReference type="ARBA" id="ARBA00022857"/>
    </source>
</evidence>
<keyword evidence="3 9" id="KW-0547">Nucleotide-binding</keyword>
<dbReference type="CDD" id="cd01171">
    <property type="entry name" value="YXKO-related"/>
    <property type="match status" value="1"/>
</dbReference>
<protein>
    <recommendedName>
        <fullName evidence="9">ADP-dependent (S)-NAD(P)H-hydrate dehydratase</fullName>
        <ecNumber evidence="9">4.2.1.136</ecNumber>
    </recommendedName>
    <alternativeName>
        <fullName evidence="9">ADP-dependent NAD(P)HX dehydratase</fullName>
    </alternativeName>
</protein>
<keyword evidence="2" id="KW-0479">Metal-binding</keyword>
<keyword evidence="7 9" id="KW-0520">NAD</keyword>
<keyword evidence="5" id="KW-0460">Magnesium</keyword>
<dbReference type="GO" id="GO:0046496">
    <property type="term" value="P:nicotinamide nucleotide metabolic process"/>
    <property type="evidence" value="ECO:0007669"/>
    <property type="project" value="UniProtKB-UniRule"/>
</dbReference>
<dbReference type="GO" id="GO:0052855">
    <property type="term" value="F:ADP-dependent NAD(P)H-hydrate dehydratase activity"/>
    <property type="evidence" value="ECO:0007669"/>
    <property type="project" value="UniProtKB-UniRule"/>
</dbReference>
<dbReference type="EMBL" id="UGSZ01000001">
    <property type="protein sequence ID" value="SUB57625.1"/>
    <property type="molecule type" value="Genomic_DNA"/>
</dbReference>
<feature type="domain" description="YjeF C-terminal" evidence="10">
    <location>
        <begin position="112"/>
        <end position="383"/>
    </location>
</feature>
<dbReference type="PANTHER" id="PTHR12592">
    <property type="entry name" value="ATP-DEPENDENT (S)-NAD(P)H-HYDRATE DEHYDRATASE FAMILY MEMBER"/>
    <property type="match status" value="1"/>
</dbReference>
<dbReference type="GO" id="GO:0005524">
    <property type="term" value="F:ATP binding"/>
    <property type="evidence" value="ECO:0007669"/>
    <property type="project" value="UniProtKB-KW"/>
</dbReference>
<dbReference type="PROSITE" id="PS01050">
    <property type="entry name" value="YJEF_C_2"/>
    <property type="match status" value="1"/>
</dbReference>
<evidence type="ECO:0000256" key="8">
    <source>
        <dbReference type="ARBA" id="ARBA00023239"/>
    </source>
</evidence>
<dbReference type="OrthoDB" id="9806925at2"/>
<comment type="function">
    <text evidence="9">Catalyzes the dehydration of the S-form of NAD(P)HX at the expense of ADP, which is converted to AMP. Together with NAD(P)HX epimerase, which catalyzes the epimerization of the S- and R-forms, the enzyme allows the repair of both epimers of NAD(P)HX, a damaged form of NAD(P)H that is a result of enzymatic or heat-dependent hydration.</text>
</comment>
<dbReference type="Pfam" id="PF01256">
    <property type="entry name" value="Carb_kinase"/>
    <property type="match status" value="1"/>
</dbReference>
<evidence type="ECO:0000256" key="4">
    <source>
        <dbReference type="ARBA" id="ARBA00022840"/>
    </source>
</evidence>
<dbReference type="GO" id="GO:0110051">
    <property type="term" value="P:metabolite repair"/>
    <property type="evidence" value="ECO:0007669"/>
    <property type="project" value="TreeGrafter"/>
</dbReference>
<accession>A0A379C7F6</accession>
<dbReference type="Proteomes" id="UP000255517">
    <property type="component" value="Unassembled WGS sequence"/>
</dbReference>
<dbReference type="GO" id="GO:0000287">
    <property type="term" value="F:magnesium ion binding"/>
    <property type="evidence" value="ECO:0007669"/>
    <property type="project" value="InterPro"/>
</dbReference>
<evidence type="ECO:0000256" key="5">
    <source>
        <dbReference type="ARBA" id="ARBA00022842"/>
    </source>
</evidence>
<comment type="similarity">
    <text evidence="9">Belongs to the NnrD/CARKD family.</text>
</comment>
<dbReference type="InterPro" id="IPR037143">
    <property type="entry name" value="4-PPantetheinyl_Trfase_dom_sf"/>
</dbReference>
<name>A0A379C7F6_9FIRM</name>
<dbReference type="Gene3D" id="3.40.1190.20">
    <property type="match status" value="1"/>
</dbReference>
<evidence type="ECO:0000256" key="2">
    <source>
        <dbReference type="ARBA" id="ARBA00022723"/>
    </source>
</evidence>
<proteinExistence type="inferred from homology"/>
<evidence type="ECO:0000256" key="1">
    <source>
        <dbReference type="ARBA" id="ARBA00022679"/>
    </source>
</evidence>
<dbReference type="InterPro" id="IPR029056">
    <property type="entry name" value="Ribokinase-like"/>
</dbReference>
<dbReference type="PROSITE" id="PS51383">
    <property type="entry name" value="YJEF_C_3"/>
    <property type="match status" value="1"/>
</dbReference>
<dbReference type="RefSeq" id="WP_019035341.1">
    <property type="nucleotide sequence ID" value="NZ_UGSZ01000001.1"/>
</dbReference>
<feature type="binding site" evidence="9">
    <location>
        <position position="259"/>
    </location>
    <ligand>
        <name>(6S)-NADPHX</name>
        <dbReference type="ChEBI" id="CHEBI:64076"/>
    </ligand>
</feature>
<dbReference type="SUPFAM" id="SSF53613">
    <property type="entry name" value="Ribokinase-like"/>
    <property type="match status" value="1"/>
</dbReference>
<dbReference type="Gene3D" id="3.90.470.20">
    <property type="entry name" value="4'-phosphopantetheinyl transferase domain"/>
    <property type="match status" value="1"/>
</dbReference>
<dbReference type="NCBIfam" id="TIGR00196">
    <property type="entry name" value="yjeF_cterm"/>
    <property type="match status" value="1"/>
</dbReference>
<dbReference type="GO" id="GO:0006633">
    <property type="term" value="P:fatty acid biosynthetic process"/>
    <property type="evidence" value="ECO:0007669"/>
    <property type="project" value="InterPro"/>
</dbReference>
<evidence type="ECO:0000313" key="11">
    <source>
        <dbReference type="EMBL" id="SUB57625.1"/>
    </source>
</evidence>
<feature type="binding site" evidence="9">
    <location>
        <position position="324"/>
    </location>
    <ligand>
        <name>AMP</name>
        <dbReference type="ChEBI" id="CHEBI:456215"/>
    </ligand>
</feature>
<comment type="catalytic activity">
    <reaction evidence="9">
        <text>(6S)-NADHX + ADP = AMP + phosphate + NADH + H(+)</text>
        <dbReference type="Rhea" id="RHEA:32223"/>
        <dbReference type="ChEBI" id="CHEBI:15378"/>
        <dbReference type="ChEBI" id="CHEBI:43474"/>
        <dbReference type="ChEBI" id="CHEBI:57945"/>
        <dbReference type="ChEBI" id="CHEBI:64074"/>
        <dbReference type="ChEBI" id="CHEBI:456215"/>
        <dbReference type="ChEBI" id="CHEBI:456216"/>
        <dbReference type="EC" id="4.2.1.136"/>
    </reaction>
</comment>
<comment type="catalytic activity">
    <reaction evidence="9">
        <text>(6S)-NADPHX + ADP = AMP + phosphate + NADPH + H(+)</text>
        <dbReference type="Rhea" id="RHEA:32235"/>
        <dbReference type="ChEBI" id="CHEBI:15378"/>
        <dbReference type="ChEBI" id="CHEBI:43474"/>
        <dbReference type="ChEBI" id="CHEBI:57783"/>
        <dbReference type="ChEBI" id="CHEBI:64076"/>
        <dbReference type="ChEBI" id="CHEBI:456215"/>
        <dbReference type="ChEBI" id="CHEBI:456216"/>
        <dbReference type="EC" id="4.2.1.136"/>
    </reaction>
</comment>
<dbReference type="InterPro" id="IPR008278">
    <property type="entry name" value="4-PPantetheinyl_Trfase_dom"/>
</dbReference>
<evidence type="ECO:0000313" key="12">
    <source>
        <dbReference type="Proteomes" id="UP000255517"/>
    </source>
</evidence>
<dbReference type="InterPro" id="IPR000631">
    <property type="entry name" value="CARKD"/>
</dbReference>
<comment type="caution">
    <text evidence="9">Lacks conserved residue(s) required for the propagation of feature annotation.</text>
</comment>
<feature type="binding site" evidence="9">
    <location>
        <position position="325"/>
    </location>
    <ligand>
        <name>(6S)-NADPHX</name>
        <dbReference type="ChEBI" id="CHEBI:64076"/>
    </ligand>
</feature>
<dbReference type="STRING" id="1122949.GCA_000378725_01747"/>